<feature type="non-terminal residue" evidence="2">
    <location>
        <position position="177"/>
    </location>
</feature>
<feature type="domain" description="Glycoside hydrolase 123-like N-terminal" evidence="1">
    <location>
        <begin position="1"/>
        <end position="177"/>
    </location>
</feature>
<sequence length="177" mass="19441">WIKSGPQNHFQGDAARGEFYAFQIGVYACREAIADIDLHFSRMKCSAAGAVIPASLMCCINIGGNNWNGEEFKKICAVEKGKVYPLWCGIQIPADVSPGKYEGVVTVSPNGMKETQINIVLNVTNDVLKDAGDSELWRHSRLRWLDSRIAFDDDIVPPFTPMTAKGNMVSCLGRSVT</sequence>
<dbReference type="EMBL" id="BARS01013055">
    <property type="protein sequence ID" value="GAF92960.1"/>
    <property type="molecule type" value="Genomic_DNA"/>
</dbReference>
<dbReference type="AlphaFoldDB" id="X0UX22"/>
<accession>X0UX22</accession>
<organism evidence="2">
    <name type="scientific">marine sediment metagenome</name>
    <dbReference type="NCBI Taxonomy" id="412755"/>
    <lineage>
        <taxon>unclassified sequences</taxon>
        <taxon>metagenomes</taxon>
        <taxon>ecological metagenomes</taxon>
    </lineage>
</organism>
<proteinExistence type="predicted"/>
<evidence type="ECO:0000313" key="2">
    <source>
        <dbReference type="EMBL" id="GAF92960.1"/>
    </source>
</evidence>
<dbReference type="InterPro" id="IPR045711">
    <property type="entry name" value="GH123-like_N"/>
</dbReference>
<comment type="caution">
    <text evidence="2">The sequence shown here is derived from an EMBL/GenBank/DDBJ whole genome shotgun (WGS) entry which is preliminary data.</text>
</comment>
<reference evidence="2" key="1">
    <citation type="journal article" date="2014" name="Front. Microbiol.">
        <title>High frequency of phylogenetically diverse reductive dehalogenase-homologous genes in deep subseafloor sedimentary metagenomes.</title>
        <authorList>
            <person name="Kawai M."/>
            <person name="Futagami T."/>
            <person name="Toyoda A."/>
            <person name="Takaki Y."/>
            <person name="Nishi S."/>
            <person name="Hori S."/>
            <person name="Arai W."/>
            <person name="Tsubouchi T."/>
            <person name="Morono Y."/>
            <person name="Uchiyama I."/>
            <person name="Ito T."/>
            <person name="Fujiyama A."/>
            <person name="Inagaki F."/>
            <person name="Takami H."/>
        </authorList>
    </citation>
    <scope>NUCLEOTIDE SEQUENCE</scope>
    <source>
        <strain evidence="2">Expedition CK06-06</strain>
    </source>
</reference>
<protein>
    <recommendedName>
        <fullName evidence="1">Glycoside hydrolase 123-like N-terminal domain-containing protein</fullName>
    </recommendedName>
</protein>
<gene>
    <name evidence="2" type="ORF">S01H1_22907</name>
</gene>
<feature type="non-terminal residue" evidence="2">
    <location>
        <position position="1"/>
    </location>
</feature>
<evidence type="ECO:0000259" key="1">
    <source>
        <dbReference type="Pfam" id="PF19543"/>
    </source>
</evidence>
<dbReference type="Pfam" id="PF19543">
    <property type="entry name" value="GH123_N"/>
    <property type="match status" value="1"/>
</dbReference>
<name>X0UX22_9ZZZZ</name>